<dbReference type="Proteomes" id="UP001497516">
    <property type="component" value="Chromosome 5"/>
</dbReference>
<gene>
    <name evidence="2" type="ORF">LTRI10_LOCUS27312</name>
</gene>
<dbReference type="AlphaFoldDB" id="A0AAV2EJT9"/>
<dbReference type="EMBL" id="OZ034818">
    <property type="protein sequence ID" value="CAL1386235.1"/>
    <property type="molecule type" value="Genomic_DNA"/>
</dbReference>
<proteinExistence type="predicted"/>
<feature type="region of interest" description="Disordered" evidence="1">
    <location>
        <begin position="1"/>
        <end position="43"/>
    </location>
</feature>
<name>A0AAV2EJT9_9ROSI</name>
<organism evidence="2 3">
    <name type="scientific">Linum trigynum</name>
    <dbReference type="NCBI Taxonomy" id="586398"/>
    <lineage>
        <taxon>Eukaryota</taxon>
        <taxon>Viridiplantae</taxon>
        <taxon>Streptophyta</taxon>
        <taxon>Embryophyta</taxon>
        <taxon>Tracheophyta</taxon>
        <taxon>Spermatophyta</taxon>
        <taxon>Magnoliopsida</taxon>
        <taxon>eudicotyledons</taxon>
        <taxon>Gunneridae</taxon>
        <taxon>Pentapetalae</taxon>
        <taxon>rosids</taxon>
        <taxon>fabids</taxon>
        <taxon>Malpighiales</taxon>
        <taxon>Linaceae</taxon>
        <taxon>Linum</taxon>
    </lineage>
</organism>
<feature type="compositionally biased region" description="Low complexity" evidence="1">
    <location>
        <begin position="29"/>
        <end position="43"/>
    </location>
</feature>
<sequence>MDDHEVRQWPYHPQSPPATMDPPHHHHQQQYYSTTTTTHQQQHTTTNLHIEIDASPAVGIPVGPSELVAERTTTAVIIGEISIST</sequence>
<accession>A0AAV2EJT9</accession>
<evidence type="ECO:0000313" key="2">
    <source>
        <dbReference type="EMBL" id="CAL1386235.1"/>
    </source>
</evidence>
<protein>
    <submittedName>
        <fullName evidence="2">Uncharacterized protein</fullName>
    </submittedName>
</protein>
<reference evidence="2 3" key="1">
    <citation type="submission" date="2024-04" db="EMBL/GenBank/DDBJ databases">
        <authorList>
            <person name="Fracassetti M."/>
        </authorList>
    </citation>
    <scope>NUCLEOTIDE SEQUENCE [LARGE SCALE GENOMIC DNA]</scope>
</reference>
<evidence type="ECO:0000256" key="1">
    <source>
        <dbReference type="SAM" id="MobiDB-lite"/>
    </source>
</evidence>
<keyword evidence="3" id="KW-1185">Reference proteome</keyword>
<evidence type="ECO:0000313" key="3">
    <source>
        <dbReference type="Proteomes" id="UP001497516"/>
    </source>
</evidence>